<dbReference type="AlphaFoldDB" id="A0A9N8ZXB1"/>
<name>A0A9N8ZXB1_9GLOM</name>
<keyword evidence="1" id="KW-0812">Transmembrane</keyword>
<dbReference type="Proteomes" id="UP000789508">
    <property type="component" value="Unassembled WGS sequence"/>
</dbReference>
<proteinExistence type="predicted"/>
<keyword evidence="3" id="KW-1185">Reference proteome</keyword>
<organism evidence="2 3">
    <name type="scientific">Ambispora leptoticha</name>
    <dbReference type="NCBI Taxonomy" id="144679"/>
    <lineage>
        <taxon>Eukaryota</taxon>
        <taxon>Fungi</taxon>
        <taxon>Fungi incertae sedis</taxon>
        <taxon>Mucoromycota</taxon>
        <taxon>Glomeromycotina</taxon>
        <taxon>Glomeromycetes</taxon>
        <taxon>Archaeosporales</taxon>
        <taxon>Ambisporaceae</taxon>
        <taxon>Ambispora</taxon>
    </lineage>
</organism>
<feature type="transmembrane region" description="Helical" evidence="1">
    <location>
        <begin position="12"/>
        <end position="35"/>
    </location>
</feature>
<keyword evidence="1" id="KW-0472">Membrane</keyword>
<feature type="transmembrane region" description="Helical" evidence="1">
    <location>
        <begin position="115"/>
        <end position="136"/>
    </location>
</feature>
<dbReference type="EMBL" id="CAJVPS010000816">
    <property type="protein sequence ID" value="CAG8510300.1"/>
    <property type="molecule type" value="Genomic_DNA"/>
</dbReference>
<comment type="caution">
    <text evidence="2">The sequence shown here is derived from an EMBL/GenBank/DDBJ whole genome shotgun (WGS) entry which is preliminary data.</text>
</comment>
<keyword evidence="1" id="KW-1133">Transmembrane helix</keyword>
<feature type="transmembrane region" description="Helical" evidence="1">
    <location>
        <begin position="167"/>
        <end position="188"/>
    </location>
</feature>
<reference evidence="2" key="1">
    <citation type="submission" date="2021-06" db="EMBL/GenBank/DDBJ databases">
        <authorList>
            <person name="Kallberg Y."/>
            <person name="Tangrot J."/>
            <person name="Rosling A."/>
        </authorList>
    </citation>
    <scope>NUCLEOTIDE SEQUENCE</scope>
    <source>
        <strain evidence="2">FL130A</strain>
    </source>
</reference>
<accession>A0A9N8ZXB1</accession>
<sequence length="209" mass="24836">MQVRLLRLKKVLWVLACIINLYGFGSSAAFIYLMYENSFKYYHSDAKTILIVFAFTEILIRFMIVVKIHKYDEKWRKDHILIFVVKEKYYFLRETWGTDGTQNEKQNEQKFKFETIGLLANFYAIVQLFLLSVLFFQNINDFQDDDQSKLNKASQFIETEYDQLDRFISSLLVTMCIVIIGDFCEMFWDLILKPVCKEVAVAVVKLLYL</sequence>
<feature type="transmembrane region" description="Helical" evidence="1">
    <location>
        <begin position="47"/>
        <end position="66"/>
    </location>
</feature>
<gene>
    <name evidence="2" type="ORF">ALEPTO_LOCUS3940</name>
</gene>
<evidence type="ECO:0000313" key="2">
    <source>
        <dbReference type="EMBL" id="CAG8510300.1"/>
    </source>
</evidence>
<evidence type="ECO:0000313" key="3">
    <source>
        <dbReference type="Proteomes" id="UP000789508"/>
    </source>
</evidence>
<protein>
    <submittedName>
        <fullName evidence="2">14226_t:CDS:1</fullName>
    </submittedName>
</protein>
<evidence type="ECO:0000256" key="1">
    <source>
        <dbReference type="SAM" id="Phobius"/>
    </source>
</evidence>